<dbReference type="SUPFAM" id="SSF53850">
    <property type="entry name" value="Periplasmic binding protein-like II"/>
    <property type="match status" value="1"/>
</dbReference>
<accession>A0A2S9V9F8</accession>
<dbReference type="Gene3D" id="3.40.190.10">
    <property type="entry name" value="Periplasmic binding protein-like II"/>
    <property type="match status" value="2"/>
</dbReference>
<gene>
    <name evidence="5" type="ORF">C6Y40_13420</name>
</gene>
<comment type="similarity">
    <text evidence="1">Belongs to the bacterial solute-binding protein 3 family.</text>
</comment>
<dbReference type="PANTHER" id="PTHR35936">
    <property type="entry name" value="MEMBRANE-BOUND LYTIC MUREIN TRANSGLYCOSYLASE F"/>
    <property type="match status" value="1"/>
</dbReference>
<evidence type="ECO:0000313" key="5">
    <source>
        <dbReference type="EMBL" id="PRO73100.1"/>
    </source>
</evidence>
<feature type="signal peptide" evidence="3">
    <location>
        <begin position="1"/>
        <end position="23"/>
    </location>
</feature>
<feature type="chain" id="PRO_5015652857" description="Solute-binding protein family 3/N-terminal domain-containing protein" evidence="3">
    <location>
        <begin position="24"/>
        <end position="264"/>
    </location>
</feature>
<organism evidence="5 6">
    <name type="scientific">Alteromonas alba</name>
    <dbReference type="NCBI Taxonomy" id="2079529"/>
    <lineage>
        <taxon>Bacteria</taxon>
        <taxon>Pseudomonadati</taxon>
        <taxon>Pseudomonadota</taxon>
        <taxon>Gammaproteobacteria</taxon>
        <taxon>Alteromonadales</taxon>
        <taxon>Alteromonadaceae</taxon>
        <taxon>Alteromonas/Salinimonas group</taxon>
        <taxon>Alteromonas</taxon>
    </lineage>
</organism>
<dbReference type="SMART" id="SM00062">
    <property type="entry name" value="PBPb"/>
    <property type="match status" value="1"/>
</dbReference>
<dbReference type="EMBL" id="PVNP01000146">
    <property type="protein sequence ID" value="PRO73100.1"/>
    <property type="molecule type" value="Genomic_DNA"/>
</dbReference>
<comment type="caution">
    <text evidence="5">The sequence shown here is derived from an EMBL/GenBank/DDBJ whole genome shotgun (WGS) entry which is preliminary data.</text>
</comment>
<sequence length="264" mass="29668">MRLISYCILLLLSSVFSAGRAVALPPTQEIIFAINSPGSPPYLYFDTQSQSYQGVVVDFFNSFADKANLRVTYLDSSRARNELFLRQGKADMFLSGEEWLDDPKGFIFSNPLLQHDSYLYATTAFDGPFELAESSGELVCTRLGFKYPVLQTAFESEQHPLIRVNSASQTLMALMLTKGRCDYAIMSEQNALSVLNKRQFCDNEFYQSPNVISSVDLVLVLRPGRQDLLPVINQYMASYINTGQLAHSIERHSGVHTFPKLLCD</sequence>
<dbReference type="Pfam" id="PF00497">
    <property type="entry name" value="SBP_bac_3"/>
    <property type="match status" value="1"/>
</dbReference>
<evidence type="ECO:0000259" key="4">
    <source>
        <dbReference type="SMART" id="SM00062"/>
    </source>
</evidence>
<evidence type="ECO:0000256" key="3">
    <source>
        <dbReference type="SAM" id="SignalP"/>
    </source>
</evidence>
<dbReference type="InterPro" id="IPR001638">
    <property type="entry name" value="Solute-binding_3/MltF_N"/>
</dbReference>
<dbReference type="PANTHER" id="PTHR35936:SF35">
    <property type="entry name" value="L-CYSTINE-BINDING PROTEIN TCYJ"/>
    <property type="match status" value="1"/>
</dbReference>
<dbReference type="OrthoDB" id="8771774at2"/>
<evidence type="ECO:0000313" key="6">
    <source>
        <dbReference type="Proteomes" id="UP000238949"/>
    </source>
</evidence>
<dbReference type="AlphaFoldDB" id="A0A2S9V9F8"/>
<proteinExistence type="inferred from homology"/>
<keyword evidence="2 3" id="KW-0732">Signal</keyword>
<protein>
    <recommendedName>
        <fullName evidence="4">Solute-binding protein family 3/N-terminal domain-containing protein</fullName>
    </recommendedName>
</protein>
<feature type="domain" description="Solute-binding protein family 3/N-terminal" evidence="4">
    <location>
        <begin position="29"/>
        <end position="256"/>
    </location>
</feature>
<name>A0A2S9V9F8_9ALTE</name>
<evidence type="ECO:0000256" key="2">
    <source>
        <dbReference type="ARBA" id="ARBA00022729"/>
    </source>
</evidence>
<keyword evidence="6" id="KW-1185">Reference proteome</keyword>
<reference evidence="6" key="1">
    <citation type="journal article" date="2020" name="Int. J. Syst. Evol. Microbiol.">
        <title>Alteromonas alba sp. nov., a marine bacterium isolated from the seawater of the West Pacific Ocean.</title>
        <authorList>
            <person name="Sun C."/>
            <person name="Wu Y.-H."/>
            <person name="Xamxidin M."/>
            <person name="Cheng H."/>
            <person name="Xu X.-W."/>
        </authorList>
    </citation>
    <scope>NUCLEOTIDE SEQUENCE [LARGE SCALE GENOMIC DNA]</scope>
    <source>
        <strain evidence="6">190</strain>
    </source>
</reference>
<dbReference type="Proteomes" id="UP000238949">
    <property type="component" value="Unassembled WGS sequence"/>
</dbReference>
<evidence type="ECO:0000256" key="1">
    <source>
        <dbReference type="ARBA" id="ARBA00010333"/>
    </source>
</evidence>